<gene>
    <name evidence="3" type="ORF">DYB25_003549</name>
    <name evidence="8" type="ORF">DYB26_013445</name>
    <name evidence="5" type="ORF">DYB30_004234</name>
    <name evidence="7" type="ORF">DYB31_014172</name>
    <name evidence="4" type="ORF">DYB34_002298</name>
    <name evidence="6" type="ORF">DYB38_002164</name>
</gene>
<evidence type="ECO:0000256" key="1">
    <source>
        <dbReference type="SAM" id="MobiDB-lite"/>
    </source>
</evidence>
<evidence type="ECO:0000259" key="2">
    <source>
        <dbReference type="SMART" id="SM00233"/>
    </source>
</evidence>
<proteinExistence type="predicted"/>
<organism evidence="3 11">
    <name type="scientific">Aphanomyces astaci</name>
    <name type="common">Crayfish plague agent</name>
    <dbReference type="NCBI Taxonomy" id="112090"/>
    <lineage>
        <taxon>Eukaryota</taxon>
        <taxon>Sar</taxon>
        <taxon>Stramenopiles</taxon>
        <taxon>Oomycota</taxon>
        <taxon>Saprolegniomycetes</taxon>
        <taxon>Saprolegniales</taxon>
        <taxon>Verrucalvaceae</taxon>
        <taxon>Aphanomyces</taxon>
    </lineage>
</organism>
<sequence length="243" mass="27040">MPPPTPHAHSRGEPVPDSNPSGNDAQGWLWKKCGVFSLWRRKYFVLCGPLLSFYDTLPDTCSTNPSIVLSSGTCSSPQGVLRVVYVESTSKGFKVFGSSGKVIHVRANTSSTNFKWVQVCQRAAMLMQQQKETPSPSDCSSTCTVLSDHDTLSRMSDSVDRSGWLRGDNGIKFFVLQATMLTMYENKQPWCVPSYRGYICSVAKKGYQDLRVSLSGGKVLNLQAPTSQDRDDWAMRLYQSTQR</sequence>
<comment type="caution">
    <text evidence="3">The sequence shown here is derived from an EMBL/GenBank/DDBJ whole genome shotgun (WGS) entry which is preliminary data.</text>
</comment>
<dbReference type="Pfam" id="PF00169">
    <property type="entry name" value="PH"/>
    <property type="match status" value="1"/>
</dbReference>
<name>A0A397BNP7_APHAT</name>
<dbReference type="EMBL" id="QUTA01003561">
    <property type="protein sequence ID" value="RHY23076.1"/>
    <property type="molecule type" value="Genomic_DNA"/>
</dbReference>
<evidence type="ECO:0000313" key="3">
    <source>
        <dbReference type="EMBL" id="RHY23076.1"/>
    </source>
</evidence>
<dbReference type="VEuPathDB" id="FungiDB:H257_14025"/>
<dbReference type="EMBL" id="QUTE01015087">
    <property type="protein sequence ID" value="RHZ00664.1"/>
    <property type="molecule type" value="Genomic_DNA"/>
</dbReference>
<dbReference type="Proteomes" id="UP000266239">
    <property type="component" value="Unassembled WGS sequence"/>
</dbReference>
<dbReference type="SMART" id="SM00233">
    <property type="entry name" value="PH"/>
    <property type="match status" value="1"/>
</dbReference>
<evidence type="ECO:0000313" key="7">
    <source>
        <dbReference type="EMBL" id="RHZ00664.1"/>
    </source>
</evidence>
<evidence type="ECO:0000313" key="12">
    <source>
        <dbReference type="Proteomes" id="UP000266643"/>
    </source>
</evidence>
<dbReference type="EMBL" id="QUTC01005189">
    <property type="protein sequence ID" value="RHY59713.1"/>
    <property type="molecule type" value="Genomic_DNA"/>
</dbReference>
<dbReference type="Proteomes" id="UP000283543">
    <property type="component" value="Unassembled WGS sequence"/>
</dbReference>
<dbReference type="EMBL" id="QUTF01008436">
    <property type="protein sequence ID" value="RHZ38647.1"/>
    <property type="molecule type" value="Genomic_DNA"/>
</dbReference>
<evidence type="ECO:0000313" key="10">
    <source>
        <dbReference type="Proteomes" id="UP000266196"/>
    </source>
</evidence>
<dbReference type="EMBL" id="QUTB01005697">
    <property type="protein sequence ID" value="RHY53916.1"/>
    <property type="molecule type" value="Genomic_DNA"/>
</dbReference>
<evidence type="ECO:0000313" key="6">
    <source>
        <dbReference type="EMBL" id="RHY59713.1"/>
    </source>
</evidence>
<evidence type="ECO:0000313" key="13">
    <source>
        <dbReference type="Proteomes" id="UP000283543"/>
    </source>
</evidence>
<reference evidence="9 10" key="1">
    <citation type="submission" date="2018-08" db="EMBL/GenBank/DDBJ databases">
        <title>Aphanomyces genome sequencing and annotation.</title>
        <authorList>
            <person name="Minardi D."/>
            <person name="Oidtmann B."/>
            <person name="Van Der Giezen M."/>
            <person name="Studholme D.J."/>
        </authorList>
    </citation>
    <scope>NUCLEOTIDE SEQUENCE [LARGE SCALE GENOMIC DNA]</scope>
    <source>
        <strain evidence="7 10">197901</strain>
        <strain evidence="5 12">D2</strain>
        <strain evidence="8 14">FDL457</strain>
        <strain evidence="6 9">SA</strain>
        <strain evidence="4 13">Si</strain>
        <strain evidence="3 11">Yx</strain>
    </source>
</reference>
<dbReference type="Gene3D" id="2.30.29.30">
    <property type="entry name" value="Pleckstrin-homology domain (PH domain)/Phosphotyrosine-binding domain (PTB)"/>
    <property type="match status" value="1"/>
</dbReference>
<dbReference type="SUPFAM" id="SSF50729">
    <property type="entry name" value="PH domain-like"/>
    <property type="match status" value="2"/>
</dbReference>
<dbReference type="InterPro" id="IPR001849">
    <property type="entry name" value="PH_domain"/>
</dbReference>
<dbReference type="Proteomes" id="UP000266643">
    <property type="component" value="Unassembled WGS sequence"/>
</dbReference>
<dbReference type="AlphaFoldDB" id="A0A397BNP7"/>
<dbReference type="EMBL" id="QUTD01005773">
    <property type="protein sequence ID" value="RHY59632.1"/>
    <property type="molecule type" value="Genomic_DNA"/>
</dbReference>
<accession>A0A397BNP7</accession>
<protein>
    <recommendedName>
        <fullName evidence="2">PH domain-containing protein</fullName>
    </recommendedName>
</protein>
<dbReference type="InterPro" id="IPR011993">
    <property type="entry name" value="PH-like_dom_sf"/>
</dbReference>
<evidence type="ECO:0000313" key="14">
    <source>
        <dbReference type="Proteomes" id="UP000286510"/>
    </source>
</evidence>
<evidence type="ECO:0000313" key="4">
    <source>
        <dbReference type="EMBL" id="RHY53916.1"/>
    </source>
</evidence>
<dbReference type="CDD" id="cd00821">
    <property type="entry name" value="PH"/>
    <property type="match status" value="1"/>
</dbReference>
<feature type="region of interest" description="Disordered" evidence="1">
    <location>
        <begin position="1"/>
        <end position="22"/>
    </location>
</feature>
<evidence type="ECO:0000313" key="5">
    <source>
        <dbReference type="EMBL" id="RHY59632.1"/>
    </source>
</evidence>
<evidence type="ECO:0000313" key="8">
    <source>
        <dbReference type="EMBL" id="RHZ38647.1"/>
    </source>
</evidence>
<evidence type="ECO:0000313" key="9">
    <source>
        <dbReference type="Proteomes" id="UP000265716"/>
    </source>
</evidence>
<feature type="domain" description="PH" evidence="2">
    <location>
        <begin position="23"/>
        <end position="127"/>
    </location>
</feature>
<dbReference type="Proteomes" id="UP000286510">
    <property type="component" value="Unassembled WGS sequence"/>
</dbReference>
<dbReference type="Proteomes" id="UP000265716">
    <property type="component" value="Unassembled WGS sequence"/>
</dbReference>
<evidence type="ECO:0000313" key="11">
    <source>
        <dbReference type="Proteomes" id="UP000266239"/>
    </source>
</evidence>
<dbReference type="Proteomes" id="UP000266196">
    <property type="component" value="Unassembled WGS sequence"/>
</dbReference>